<dbReference type="SUPFAM" id="SSF52374">
    <property type="entry name" value="Nucleotidylyl transferase"/>
    <property type="match status" value="1"/>
</dbReference>
<keyword evidence="3 12" id="KW-0436">Ligase</keyword>
<dbReference type="PANTHER" id="PTHR11956:SF11">
    <property type="entry name" value="ARGININE--TRNA LIGASE, MITOCHONDRIAL-RELATED"/>
    <property type="match status" value="1"/>
</dbReference>
<keyword evidence="15" id="KW-1185">Reference proteome</keyword>
<protein>
    <recommendedName>
        <fullName evidence="9">Probable arginine--tRNA ligase, mitochondrial</fullName>
        <ecNumber evidence="2">6.1.1.19</ecNumber>
    </recommendedName>
    <alternativeName>
        <fullName evidence="8">Arginyl-tRNA synthetase</fullName>
    </alternativeName>
</protein>
<keyword evidence="6 12" id="KW-0648">Protein biosynthesis</keyword>
<keyword evidence="7 12" id="KW-0030">Aminoacyl-tRNA synthetase</keyword>
<dbReference type="Gene3D" id="1.10.730.10">
    <property type="entry name" value="Isoleucyl-tRNA Synthetase, Domain 1"/>
    <property type="match status" value="1"/>
</dbReference>
<keyword evidence="4 12" id="KW-0547">Nucleotide-binding</keyword>
<dbReference type="Pfam" id="PF05746">
    <property type="entry name" value="DALR_1"/>
    <property type="match status" value="1"/>
</dbReference>
<dbReference type="InterPro" id="IPR014729">
    <property type="entry name" value="Rossmann-like_a/b/a_fold"/>
</dbReference>
<dbReference type="InterPro" id="IPR001412">
    <property type="entry name" value="aa-tRNA-synth_I_CS"/>
</dbReference>
<dbReference type="FunFam" id="1.10.730.10:FF:000006">
    <property type="entry name" value="Arginyl-tRNA synthetase 2, mitochondrial"/>
    <property type="match status" value="1"/>
</dbReference>
<keyword evidence="5 12" id="KW-0067">ATP-binding</keyword>
<dbReference type="AlphaFoldDB" id="A0A8S1HJQ9"/>
<name>A0A8S1HJQ9_9PELO</name>
<evidence type="ECO:0000256" key="7">
    <source>
        <dbReference type="ARBA" id="ARBA00023146"/>
    </source>
</evidence>
<dbReference type="OrthoDB" id="68056at2759"/>
<evidence type="ECO:0000313" key="14">
    <source>
        <dbReference type="EMBL" id="CAD6195535.1"/>
    </source>
</evidence>
<dbReference type="GO" id="GO:0004814">
    <property type="term" value="F:arginine-tRNA ligase activity"/>
    <property type="evidence" value="ECO:0007669"/>
    <property type="project" value="UniProtKB-EC"/>
</dbReference>
<dbReference type="PANTHER" id="PTHR11956">
    <property type="entry name" value="ARGINYL-TRNA SYNTHETASE"/>
    <property type="match status" value="1"/>
</dbReference>
<dbReference type="Pfam" id="PF00750">
    <property type="entry name" value="tRNA-synt_1d"/>
    <property type="match status" value="1"/>
</dbReference>
<evidence type="ECO:0000256" key="10">
    <source>
        <dbReference type="ARBA" id="ARBA00049339"/>
    </source>
</evidence>
<dbReference type="Gene3D" id="3.40.50.620">
    <property type="entry name" value="HUPs"/>
    <property type="match status" value="1"/>
</dbReference>
<dbReference type="SUPFAM" id="SSF47323">
    <property type="entry name" value="Anticodon-binding domain of a subclass of class I aminoacyl-tRNA synthetases"/>
    <property type="match status" value="1"/>
</dbReference>
<organism evidence="14 15">
    <name type="scientific">Caenorhabditis auriculariae</name>
    <dbReference type="NCBI Taxonomy" id="2777116"/>
    <lineage>
        <taxon>Eukaryota</taxon>
        <taxon>Metazoa</taxon>
        <taxon>Ecdysozoa</taxon>
        <taxon>Nematoda</taxon>
        <taxon>Chromadorea</taxon>
        <taxon>Rhabditida</taxon>
        <taxon>Rhabditina</taxon>
        <taxon>Rhabditomorpha</taxon>
        <taxon>Rhabditoidea</taxon>
        <taxon>Rhabditidae</taxon>
        <taxon>Peloderinae</taxon>
        <taxon>Caenorhabditis</taxon>
    </lineage>
</organism>
<proteinExistence type="inferred from homology"/>
<dbReference type="GO" id="GO:0032543">
    <property type="term" value="P:mitochondrial translation"/>
    <property type="evidence" value="ECO:0007669"/>
    <property type="project" value="TreeGrafter"/>
</dbReference>
<evidence type="ECO:0000256" key="8">
    <source>
        <dbReference type="ARBA" id="ARBA00033033"/>
    </source>
</evidence>
<evidence type="ECO:0000256" key="12">
    <source>
        <dbReference type="RuleBase" id="RU363038"/>
    </source>
</evidence>
<comment type="caution">
    <text evidence="14">The sequence shown here is derived from an EMBL/GenBank/DDBJ whole genome shotgun (WGS) entry which is preliminary data.</text>
</comment>
<gene>
    <name evidence="14" type="ORF">CAUJ_LOCUS11454</name>
</gene>
<dbReference type="GO" id="GO:0005739">
    <property type="term" value="C:mitochondrion"/>
    <property type="evidence" value="ECO:0007669"/>
    <property type="project" value="TreeGrafter"/>
</dbReference>
<evidence type="ECO:0000256" key="1">
    <source>
        <dbReference type="ARBA" id="ARBA00005594"/>
    </source>
</evidence>
<dbReference type="InterPro" id="IPR009080">
    <property type="entry name" value="tRNAsynth_Ia_anticodon-bd"/>
</dbReference>
<dbReference type="InterPro" id="IPR008909">
    <property type="entry name" value="DALR_anticod-bd"/>
</dbReference>
<evidence type="ECO:0000259" key="13">
    <source>
        <dbReference type="SMART" id="SM00836"/>
    </source>
</evidence>
<evidence type="ECO:0000256" key="6">
    <source>
        <dbReference type="ARBA" id="ARBA00022917"/>
    </source>
</evidence>
<dbReference type="PRINTS" id="PR01038">
    <property type="entry name" value="TRNASYNTHARG"/>
</dbReference>
<comment type="similarity">
    <text evidence="1 12">Belongs to the class-I aminoacyl-tRNA synthetase family.</text>
</comment>
<dbReference type="PROSITE" id="PS00178">
    <property type="entry name" value="AA_TRNA_LIGASE_I"/>
    <property type="match status" value="1"/>
</dbReference>
<dbReference type="InterPro" id="IPR035684">
    <property type="entry name" value="ArgRS_core"/>
</dbReference>
<evidence type="ECO:0000256" key="2">
    <source>
        <dbReference type="ARBA" id="ARBA00012837"/>
    </source>
</evidence>
<dbReference type="Proteomes" id="UP000835052">
    <property type="component" value="Unassembled WGS sequence"/>
</dbReference>
<comment type="function">
    <text evidence="11">Catalyzes the attachment of arginine to tRNA(Arg) in a two-step reaction: arginine is first activated by ATP to form Arg-AMP and then transferred to the acceptor end of tRNA(Arg).</text>
</comment>
<sequence length="481" mass="55089">MSVPVHRLHQLRRAKALRSLFCDNTTPKSVVIDYSSPNIAKQFHIGNLRSTLIGRFIDQVQRMVGANVTSVNYVGDWGTQFAMIAAYWPQMKPSDQYWNSLGDLQKIKALMDCYVVANRKFKSDEDFRLLVHEVFAKMEKSLSSDEICEEMKLWEDIRKISKAHLNIFYRMFSVSFDSFIVLKNKKPQIAYEDNQRRCRIDLGDKNYFVIRKSNATSLYLTREVASIFHRDKIFKADRYLYVVDRSQQQHFDSLKEVITRLGKSDLAAKIEHIAYGRVHGLSTRQGKTEAVGEIVERGAELAKEFMKSSRTFSVPEGEEDQVANELSLSAIVYNELKRARKSEYEFSFRNSFSLNQNNALFLQIKHSRLCSIEKQNKEILPHLESCQSFPTSDCDENVEKLVDLISTIDKAILDAAEKLEPCQLTMHLTQLARAAGTVAAKLKVKDQPNEVAVPRLLLLSASRNVLTEGITLLGMKPLRNM</sequence>
<evidence type="ECO:0000256" key="3">
    <source>
        <dbReference type="ARBA" id="ARBA00022598"/>
    </source>
</evidence>
<evidence type="ECO:0000256" key="5">
    <source>
        <dbReference type="ARBA" id="ARBA00022840"/>
    </source>
</evidence>
<dbReference type="GO" id="GO:0005524">
    <property type="term" value="F:ATP binding"/>
    <property type="evidence" value="ECO:0007669"/>
    <property type="project" value="UniProtKB-KW"/>
</dbReference>
<evidence type="ECO:0000256" key="4">
    <source>
        <dbReference type="ARBA" id="ARBA00022741"/>
    </source>
</evidence>
<evidence type="ECO:0000256" key="9">
    <source>
        <dbReference type="ARBA" id="ARBA00039495"/>
    </source>
</evidence>
<evidence type="ECO:0000313" key="15">
    <source>
        <dbReference type="Proteomes" id="UP000835052"/>
    </source>
</evidence>
<accession>A0A8S1HJQ9</accession>
<dbReference type="EC" id="6.1.1.19" evidence="2"/>
<feature type="domain" description="DALR anticodon binding" evidence="13">
    <location>
        <begin position="362"/>
        <end position="481"/>
    </location>
</feature>
<dbReference type="GO" id="GO:0006420">
    <property type="term" value="P:arginyl-tRNA aminoacylation"/>
    <property type="evidence" value="ECO:0007669"/>
    <property type="project" value="InterPro"/>
</dbReference>
<evidence type="ECO:0000256" key="11">
    <source>
        <dbReference type="ARBA" id="ARBA00049595"/>
    </source>
</evidence>
<dbReference type="SMART" id="SM00836">
    <property type="entry name" value="DALR_1"/>
    <property type="match status" value="1"/>
</dbReference>
<dbReference type="NCBIfam" id="TIGR00456">
    <property type="entry name" value="argS"/>
    <property type="match status" value="1"/>
</dbReference>
<comment type="catalytic activity">
    <reaction evidence="10">
        <text>tRNA(Arg) + L-arginine + ATP = L-arginyl-tRNA(Arg) + AMP + diphosphate</text>
        <dbReference type="Rhea" id="RHEA:20301"/>
        <dbReference type="Rhea" id="RHEA-COMP:9658"/>
        <dbReference type="Rhea" id="RHEA-COMP:9673"/>
        <dbReference type="ChEBI" id="CHEBI:30616"/>
        <dbReference type="ChEBI" id="CHEBI:32682"/>
        <dbReference type="ChEBI" id="CHEBI:33019"/>
        <dbReference type="ChEBI" id="CHEBI:78442"/>
        <dbReference type="ChEBI" id="CHEBI:78513"/>
        <dbReference type="ChEBI" id="CHEBI:456215"/>
        <dbReference type="EC" id="6.1.1.19"/>
    </reaction>
</comment>
<dbReference type="InterPro" id="IPR001278">
    <property type="entry name" value="Arg-tRNA-ligase"/>
</dbReference>
<dbReference type="EMBL" id="CAJGYM010000057">
    <property type="protein sequence ID" value="CAD6195535.1"/>
    <property type="molecule type" value="Genomic_DNA"/>
</dbReference>
<reference evidence="14" key="1">
    <citation type="submission" date="2020-10" db="EMBL/GenBank/DDBJ databases">
        <authorList>
            <person name="Kikuchi T."/>
        </authorList>
    </citation>
    <scope>NUCLEOTIDE SEQUENCE</scope>
    <source>
        <strain evidence="14">NKZ352</strain>
    </source>
</reference>